<dbReference type="PROSITE" id="PS00463">
    <property type="entry name" value="ZN2_CY6_FUNGAL_1"/>
    <property type="match status" value="1"/>
</dbReference>
<dbReference type="GO" id="GO:0008270">
    <property type="term" value="F:zinc ion binding"/>
    <property type="evidence" value="ECO:0007669"/>
    <property type="project" value="InterPro"/>
</dbReference>
<dbReference type="OrthoDB" id="416217at2759"/>
<protein>
    <submittedName>
        <fullName evidence="3">Piso0_001355 protein</fullName>
    </submittedName>
</protein>
<gene>
    <name evidence="3" type="primary">Piso0_001355</name>
    <name evidence="3" type="ORF">GNLVRS01_PISO0E03260g</name>
</gene>
<dbReference type="CDD" id="cd00067">
    <property type="entry name" value="GAL4"/>
    <property type="match status" value="1"/>
</dbReference>
<dbReference type="Gene3D" id="4.10.240.10">
    <property type="entry name" value="Zn(2)-C6 fungal-type DNA-binding domain"/>
    <property type="match status" value="1"/>
</dbReference>
<dbReference type="InterPro" id="IPR052400">
    <property type="entry name" value="Zn2-C6_fungal_TF"/>
</dbReference>
<evidence type="ECO:0000313" key="3">
    <source>
        <dbReference type="EMBL" id="CCE79301.1"/>
    </source>
</evidence>
<feature type="domain" description="Zn(2)-C6 fungal-type" evidence="2">
    <location>
        <begin position="47"/>
        <end position="77"/>
    </location>
</feature>
<proteinExistence type="predicted"/>
<organism evidence="3 4">
    <name type="scientific">Pichia sorbitophila (strain ATCC MYA-4447 / BCRC 22081 / CBS 7064 / NBRC 10061 / NRRL Y-12695)</name>
    <name type="common">Hybrid yeast</name>
    <dbReference type="NCBI Taxonomy" id="559304"/>
    <lineage>
        <taxon>Eukaryota</taxon>
        <taxon>Fungi</taxon>
        <taxon>Dikarya</taxon>
        <taxon>Ascomycota</taxon>
        <taxon>Saccharomycotina</taxon>
        <taxon>Pichiomycetes</taxon>
        <taxon>Debaryomycetaceae</taxon>
        <taxon>Millerozyma</taxon>
    </lineage>
</organism>
<reference evidence="3 4" key="1">
    <citation type="journal article" date="2012" name="G3 (Bethesda)">
        <title>Pichia sorbitophila, an interspecies yeast hybrid reveals early steps of genome resolution following polyploidization.</title>
        <authorList>
            <person name="Leh Louis V."/>
            <person name="Despons L."/>
            <person name="Friedrich A."/>
            <person name="Martin T."/>
            <person name="Durrens P."/>
            <person name="Casaregola S."/>
            <person name="Neuveglise C."/>
            <person name="Fairhead C."/>
            <person name="Marck C."/>
            <person name="Cruz J.A."/>
            <person name="Straub M.L."/>
            <person name="Kugler V."/>
            <person name="Sacerdot C."/>
            <person name="Uzunov Z."/>
            <person name="Thierry A."/>
            <person name="Weiss S."/>
            <person name="Bleykasten C."/>
            <person name="De Montigny J."/>
            <person name="Jacques N."/>
            <person name="Jung P."/>
            <person name="Lemaire M."/>
            <person name="Mallet S."/>
            <person name="Morel G."/>
            <person name="Richard G.F."/>
            <person name="Sarkar A."/>
            <person name="Savel G."/>
            <person name="Schacherer J."/>
            <person name="Seret M.L."/>
            <person name="Talla E."/>
            <person name="Samson G."/>
            <person name="Jubin C."/>
            <person name="Poulain J."/>
            <person name="Vacherie B."/>
            <person name="Barbe V."/>
            <person name="Pelletier E."/>
            <person name="Sherman D.J."/>
            <person name="Westhof E."/>
            <person name="Weissenbach J."/>
            <person name="Baret P.V."/>
            <person name="Wincker P."/>
            <person name="Gaillardin C."/>
            <person name="Dujon B."/>
            <person name="Souciet J.L."/>
        </authorList>
    </citation>
    <scope>NUCLEOTIDE SEQUENCE [LARGE SCALE GENOMIC DNA]</scope>
    <source>
        <strain evidence="4">ATCC MYA-4447 / BCRC 22081 / CBS 7064 / NBRC 10061 / NRRL Y-12695</strain>
    </source>
</reference>
<dbReference type="AlphaFoldDB" id="G8YMY3"/>
<dbReference type="InterPro" id="IPR001138">
    <property type="entry name" value="Zn2Cys6_DnaBD"/>
</dbReference>
<feature type="compositionally biased region" description="Basic and acidic residues" evidence="1">
    <location>
        <begin position="96"/>
        <end position="107"/>
    </location>
</feature>
<dbReference type="SMART" id="SM00066">
    <property type="entry name" value="GAL4"/>
    <property type="match status" value="1"/>
</dbReference>
<dbReference type="HOGENOM" id="CLU_009505_0_0_1"/>
<dbReference type="SUPFAM" id="SSF57701">
    <property type="entry name" value="Zn2/Cys6 DNA-binding domain"/>
    <property type="match status" value="1"/>
</dbReference>
<dbReference type="InParanoid" id="G8YMY3"/>
<feature type="compositionally biased region" description="Polar residues" evidence="1">
    <location>
        <begin position="110"/>
        <end position="119"/>
    </location>
</feature>
<dbReference type="PROSITE" id="PS50048">
    <property type="entry name" value="ZN2_CY6_FUNGAL_2"/>
    <property type="match status" value="1"/>
</dbReference>
<dbReference type="GO" id="GO:0000981">
    <property type="term" value="F:DNA-binding transcription factor activity, RNA polymerase II-specific"/>
    <property type="evidence" value="ECO:0007669"/>
    <property type="project" value="InterPro"/>
</dbReference>
<keyword evidence="4" id="KW-1185">Reference proteome</keyword>
<dbReference type="EMBL" id="FO082055">
    <property type="protein sequence ID" value="CCE79301.1"/>
    <property type="molecule type" value="Genomic_DNA"/>
</dbReference>
<feature type="region of interest" description="Disordered" evidence="1">
    <location>
        <begin position="96"/>
        <end position="122"/>
    </location>
</feature>
<dbReference type="InterPro" id="IPR036864">
    <property type="entry name" value="Zn2-C6_fun-type_DNA-bd_sf"/>
</dbReference>
<evidence type="ECO:0000259" key="2">
    <source>
        <dbReference type="PROSITE" id="PS50048"/>
    </source>
</evidence>
<sequence length="772" mass="86924">MFKFPDNGDVEDITPNGMEYKKGAFSAAALLEKQAGKRRKHKNSKNGCPNCKKRRVKCSEDLPACMNCIKHKVRCGYLDYTEEQLNELKEAKFSATADEKGQDDKALVSDQVTGSTQNQPEERVSISALGTHMSDTDFSEGRGKSSLSETLVNTFGMGVNNVLNFQSNLITKDFDNLLSTSGDGENPIIYPVYAINHSEQDFSMVPSASGANSNPLSPHTMNPNPNFIPSRDVFSSGAFTTEKDSAQLNAWSHFATPGEDAMGIEGTLDPDDGKCFPGAVASGETFDIIYKPAVDYNQLLQKKVISLGPSISAGTCPLEQIRELYANWLNSFIFTSFSSEMMFSCLLNLTTNYLISNCSKPEHSNFADLIDKTRSINILIVSSIKHYAIVIKELRHFLNSDDNDKSSSASYILSLTSIYDPAATLNSSICFRDGLFSVLSHGLAVSRRLEQPPSIITLSHLKLMINIIRSVYLEGYDPTFLDEFRTMLKRFGTILKGYNELYDVSNLDAKGVETVKFVHKKHNDLLSFANDAIDSFIPTVNSNLGNLDIQQQCLFDMCYKWVRLFPVRLMVITAKSDPLEKVLYLFYKVFKKALFAILPQIKFFFLRDFDSPLMLDVFVTTDDQAIYNHELDNPINCCYPRDIYHQYSGQLKYLSGYTIRIITFLQKRLNILYKTIVHDRGDKKLFPVDDAKKWRKSIVDIAQARQEFREKSKLSEVPITSFSTTIIKSYHYPTTEDEKTHSSISLDDRTDNLELMSLGPNGLLLDDYDISS</sequence>
<name>G8YMY3_PICSO</name>
<evidence type="ECO:0000256" key="1">
    <source>
        <dbReference type="SAM" id="MobiDB-lite"/>
    </source>
</evidence>
<dbReference type="eggNOG" id="ENOG502SVEY">
    <property type="taxonomic scope" value="Eukaryota"/>
</dbReference>
<dbReference type="PANTHER" id="PTHR47657:SF7">
    <property type="entry name" value="STEROL REGULATORY ELEMENT-BINDING PROTEIN ECM22"/>
    <property type="match status" value="1"/>
</dbReference>
<dbReference type="STRING" id="559304.G8YMY3"/>
<dbReference type="PANTHER" id="PTHR47657">
    <property type="entry name" value="STEROL REGULATORY ELEMENT-BINDING PROTEIN ECM22"/>
    <property type="match status" value="1"/>
</dbReference>
<evidence type="ECO:0000313" key="4">
    <source>
        <dbReference type="Proteomes" id="UP000005222"/>
    </source>
</evidence>
<dbReference type="OMA" id="NSHLGCA"/>
<dbReference type="Proteomes" id="UP000005222">
    <property type="component" value="Chromosome E"/>
</dbReference>
<accession>G8YMY3</accession>
<dbReference type="Pfam" id="PF00172">
    <property type="entry name" value="Zn_clus"/>
    <property type="match status" value="1"/>
</dbReference>